<sequence length="1176" mass="137508">MSEKTENYQIDKKMIKIFAASARIKLIAGVTQKAYEFGITDQKIQDADSLKINDLPMDEAQQKQREHLVERIKDSSLNEVIEEIAYTWFNRFIALRFMEVNDYLPTGIRILSSIDGKGEPDAMRSAIIELIADELELNKNQIYQMQDDHDEDHMFKYILVKQCNQLGKIMKSVFEPISDETELLLPDRLLATTGVITELVDVTKIPESNWKHVEIMGWCYQFYNAEIKEQVGGLKNHSVSKEELPIVTQLYTPKWIVKYMVQNSLGRMYDQGNPDNHLSLNWAYYLKDDHEKLTPNPKFNGIEDIKIFDPACGSGHILVYAFDMLFGMYEEAGFSTREIPELILKNNLFGLDIDQRAVQITHISLWMKALENTPRILNRPKDLEVHVYSVPDCDPPVSEEALNFFAENDQEKSMLKELEHTYQDGKQFGSLLTTKDYPFDEWLARFNNKKNRPLDLFESEYLIEIKKNLIPVIKAASLLHQKYQVVVTNPPYHNKYNPILKKFMQDYYKDTKSDLYSTFIYRTLNMTQKNGYAALMSPFTWMFISTHEKLRQYLLSHATISSLVQLEYSAFEEATVPVCTFVLQNQHEQTKGQYIRLADFKGASLQPIKVREAIENSSASYRYTADSTSFSDIPGSPIAYWASDQVRKIFRENPSLGDTAEPRVGLQTGDNDQFLRIWYEVEFNRIGFNYKSREDALQSKYKWFPYNKGGAFRKWYGNMEYVVNWEKDGNSIRNLIDDNEKMRSRPQNTSCYFHESTTWSKITSSSFSVRYNQAGSIFDVAGTSIFGDHYILLILLGFLNSRVANHLLTNLSETLNFEVGNIKKLPIINEKNDISKFISENIFLSKSDWDSFETSWDFKQHPFQQFRNGASTISEAFNNWSQEADRRFTSLKANEEELNRIFINLYGLQDELTPEESDDEVTVRRVDRERDVKSFLSYCVGIMFGRYSLDEDRLVFAGGIFERNRYQAYKPDKDNVIPITDETYFEDDIVGRLIDIVKQIFGERTLEQNLDFIAESLKKKSGETARQRIRRYFLKEYYKDHVQIYKKRPIYWLFDSGKENGFKALIYLHRYEPGLVARVRIDYLHAMERKYEEEMRRLDLQMEAELPERDKVRARKQKENLEKQLEECRQYDQVVAHVASLQIALDLDNGVKENYIKFQNIDVPGKKVRVNLLAKI</sequence>
<protein>
    <recommendedName>
        <fullName evidence="1">site-specific DNA-methyltransferase (adenine-specific)</fullName>
        <ecNumber evidence="1">2.1.1.72</ecNumber>
    </recommendedName>
</protein>
<accession>A0ABS2Q9Z7</accession>
<evidence type="ECO:0000256" key="1">
    <source>
        <dbReference type="ARBA" id="ARBA00011900"/>
    </source>
</evidence>
<evidence type="ECO:0000256" key="6">
    <source>
        <dbReference type="SAM" id="Coils"/>
    </source>
</evidence>
<dbReference type="InterPro" id="IPR029063">
    <property type="entry name" value="SAM-dependent_MTases_sf"/>
</dbReference>
<evidence type="ECO:0000256" key="2">
    <source>
        <dbReference type="ARBA" id="ARBA00022603"/>
    </source>
</evidence>
<evidence type="ECO:0000256" key="5">
    <source>
        <dbReference type="ARBA" id="ARBA00047942"/>
    </source>
</evidence>
<keyword evidence="4" id="KW-0949">S-adenosyl-L-methionine</keyword>
<feature type="domain" description="Type II methyltransferase M.TaqI-like" evidence="7">
    <location>
        <begin position="346"/>
        <end position="570"/>
    </location>
</feature>
<organism evidence="8 9">
    <name type="scientific">Sporolactobacillus spathodeae</name>
    <dbReference type="NCBI Taxonomy" id="1465502"/>
    <lineage>
        <taxon>Bacteria</taxon>
        <taxon>Bacillati</taxon>
        <taxon>Bacillota</taxon>
        <taxon>Bacilli</taxon>
        <taxon>Bacillales</taxon>
        <taxon>Sporolactobacillaceae</taxon>
        <taxon>Sporolactobacillus</taxon>
    </lineage>
</organism>
<dbReference type="EC" id="2.1.1.72" evidence="1"/>
<proteinExistence type="predicted"/>
<comment type="catalytic activity">
    <reaction evidence="5">
        <text>a 2'-deoxyadenosine in DNA + S-adenosyl-L-methionine = an N(6)-methyl-2'-deoxyadenosine in DNA + S-adenosyl-L-homocysteine + H(+)</text>
        <dbReference type="Rhea" id="RHEA:15197"/>
        <dbReference type="Rhea" id="RHEA-COMP:12418"/>
        <dbReference type="Rhea" id="RHEA-COMP:12419"/>
        <dbReference type="ChEBI" id="CHEBI:15378"/>
        <dbReference type="ChEBI" id="CHEBI:57856"/>
        <dbReference type="ChEBI" id="CHEBI:59789"/>
        <dbReference type="ChEBI" id="CHEBI:90615"/>
        <dbReference type="ChEBI" id="CHEBI:90616"/>
        <dbReference type="EC" id="2.1.1.72"/>
    </reaction>
</comment>
<name>A0ABS2Q9Z7_9BACL</name>
<dbReference type="Proteomes" id="UP000823201">
    <property type="component" value="Unassembled WGS sequence"/>
</dbReference>
<evidence type="ECO:0000259" key="7">
    <source>
        <dbReference type="Pfam" id="PF07669"/>
    </source>
</evidence>
<dbReference type="InterPro" id="IPR011639">
    <property type="entry name" value="MethylTrfase_TaqI-like_dom"/>
</dbReference>
<reference evidence="8 9" key="1">
    <citation type="submission" date="2021-01" db="EMBL/GenBank/DDBJ databases">
        <title>Genomic Encyclopedia of Type Strains, Phase IV (KMG-IV): sequencing the most valuable type-strain genomes for metagenomic binning, comparative biology and taxonomic classification.</title>
        <authorList>
            <person name="Goeker M."/>
        </authorList>
    </citation>
    <scope>NUCLEOTIDE SEQUENCE [LARGE SCALE GENOMIC DNA]</scope>
    <source>
        <strain evidence="8 9">DSM 100968</strain>
    </source>
</reference>
<evidence type="ECO:0000313" key="8">
    <source>
        <dbReference type="EMBL" id="MBM7658628.1"/>
    </source>
</evidence>
<dbReference type="PANTHER" id="PTHR33841:SF1">
    <property type="entry name" value="DNA METHYLTRANSFERASE A"/>
    <property type="match status" value="1"/>
</dbReference>
<keyword evidence="2" id="KW-0489">Methyltransferase</keyword>
<feature type="coiled-coil region" evidence="6">
    <location>
        <begin position="1084"/>
        <end position="1134"/>
    </location>
</feature>
<dbReference type="PRINTS" id="PR00507">
    <property type="entry name" value="N12N6MTFRASE"/>
</dbReference>
<dbReference type="EMBL" id="JAFBEV010000020">
    <property type="protein sequence ID" value="MBM7658628.1"/>
    <property type="molecule type" value="Genomic_DNA"/>
</dbReference>
<keyword evidence="3" id="KW-0808">Transferase</keyword>
<dbReference type="SUPFAM" id="SSF53335">
    <property type="entry name" value="S-adenosyl-L-methionine-dependent methyltransferases"/>
    <property type="match status" value="1"/>
</dbReference>
<keyword evidence="9" id="KW-1185">Reference proteome</keyword>
<dbReference type="PROSITE" id="PS00092">
    <property type="entry name" value="N6_MTASE"/>
    <property type="match status" value="1"/>
</dbReference>
<comment type="caution">
    <text evidence="8">The sequence shown here is derived from an EMBL/GenBank/DDBJ whole genome shotgun (WGS) entry which is preliminary data.</text>
</comment>
<evidence type="ECO:0000256" key="4">
    <source>
        <dbReference type="ARBA" id="ARBA00022691"/>
    </source>
</evidence>
<dbReference type="NCBIfam" id="NF033452">
    <property type="entry name" value="BREX_1_MTaseX"/>
    <property type="match status" value="1"/>
</dbReference>
<dbReference type="Gene3D" id="3.40.50.150">
    <property type="entry name" value="Vaccinia Virus protein VP39"/>
    <property type="match status" value="1"/>
</dbReference>
<dbReference type="Pfam" id="PF07669">
    <property type="entry name" value="Eco57I"/>
    <property type="match status" value="1"/>
</dbReference>
<evidence type="ECO:0000313" key="9">
    <source>
        <dbReference type="Proteomes" id="UP000823201"/>
    </source>
</evidence>
<dbReference type="PANTHER" id="PTHR33841">
    <property type="entry name" value="DNA METHYLTRANSFERASE YEEA-RELATED"/>
    <property type="match status" value="1"/>
</dbReference>
<dbReference type="InterPro" id="IPR047939">
    <property type="entry name" value="BREX_1_PglX"/>
</dbReference>
<dbReference type="InterPro" id="IPR050953">
    <property type="entry name" value="N4_N6_ade-DNA_methylase"/>
</dbReference>
<keyword evidence="6" id="KW-0175">Coiled coil</keyword>
<evidence type="ECO:0000256" key="3">
    <source>
        <dbReference type="ARBA" id="ARBA00022679"/>
    </source>
</evidence>
<dbReference type="RefSeq" id="WP_205007180.1">
    <property type="nucleotide sequence ID" value="NZ_CBCRXA010000027.1"/>
</dbReference>
<gene>
    <name evidence="8" type="ORF">JOC27_002090</name>
</gene>
<dbReference type="InterPro" id="IPR002052">
    <property type="entry name" value="DNA_methylase_N6_adenine_CS"/>
</dbReference>